<name>A0A542ZT22_9ACTN</name>
<feature type="transmembrane region" description="Helical" evidence="2">
    <location>
        <begin position="33"/>
        <end position="52"/>
    </location>
</feature>
<keyword evidence="2" id="KW-1133">Transmembrane helix</keyword>
<dbReference type="RefSeq" id="WP_142093213.1">
    <property type="nucleotide sequence ID" value="NZ_BAAAMD010000002.1"/>
</dbReference>
<evidence type="ECO:0000313" key="4">
    <source>
        <dbReference type="Proteomes" id="UP000316196"/>
    </source>
</evidence>
<sequence>MSLDEIGMGDGPGTSDTLGNPGHRPRRRKWMRIMLITSALILVAGILFIIIAPQVQKAHLNRTMPKQAQAAREEALPAFENSLGVTRGPVGSMLDDQRPNKSLTYSMCWTEPKGVLADSFHYNCQFTTLDFYELPDDVALTPQAGPAGDPRYGLTYPDALANATGKPVAPNLPSMMFVTDQAANTDEVADSWMLTESLPSHAASDAFDTKELVAGAASELDPGRSHLVLRHTQPYFDQDIGCRAGVPLFCNSPM</sequence>
<keyword evidence="2" id="KW-0812">Transmembrane</keyword>
<dbReference type="AlphaFoldDB" id="A0A542ZT22"/>
<organism evidence="3 4">
    <name type="scientific">Propioniferax innocua</name>
    <dbReference type="NCBI Taxonomy" id="1753"/>
    <lineage>
        <taxon>Bacteria</taxon>
        <taxon>Bacillati</taxon>
        <taxon>Actinomycetota</taxon>
        <taxon>Actinomycetes</taxon>
        <taxon>Propionibacteriales</taxon>
        <taxon>Propionibacteriaceae</taxon>
        <taxon>Propioniferax</taxon>
    </lineage>
</organism>
<protein>
    <submittedName>
        <fullName evidence="3">Uncharacterized protein</fullName>
    </submittedName>
</protein>
<dbReference type="EMBL" id="VFOR01000001">
    <property type="protein sequence ID" value="TQL63498.1"/>
    <property type="molecule type" value="Genomic_DNA"/>
</dbReference>
<keyword evidence="2" id="KW-0472">Membrane</keyword>
<comment type="caution">
    <text evidence="3">The sequence shown here is derived from an EMBL/GenBank/DDBJ whole genome shotgun (WGS) entry which is preliminary data.</text>
</comment>
<reference evidence="3 4" key="1">
    <citation type="submission" date="2019-06" db="EMBL/GenBank/DDBJ databases">
        <title>Sequencing the genomes of 1000 actinobacteria strains.</title>
        <authorList>
            <person name="Klenk H.-P."/>
        </authorList>
    </citation>
    <scope>NUCLEOTIDE SEQUENCE [LARGE SCALE GENOMIC DNA]</scope>
    <source>
        <strain evidence="3 4">DSM 8251</strain>
    </source>
</reference>
<evidence type="ECO:0000313" key="3">
    <source>
        <dbReference type="EMBL" id="TQL63498.1"/>
    </source>
</evidence>
<evidence type="ECO:0000256" key="2">
    <source>
        <dbReference type="SAM" id="Phobius"/>
    </source>
</evidence>
<evidence type="ECO:0000256" key="1">
    <source>
        <dbReference type="SAM" id="MobiDB-lite"/>
    </source>
</evidence>
<proteinExistence type="predicted"/>
<gene>
    <name evidence="3" type="ORF">FB460_1313</name>
</gene>
<keyword evidence="4" id="KW-1185">Reference proteome</keyword>
<dbReference type="Proteomes" id="UP000316196">
    <property type="component" value="Unassembled WGS sequence"/>
</dbReference>
<accession>A0A542ZT22</accession>
<feature type="region of interest" description="Disordered" evidence="1">
    <location>
        <begin position="1"/>
        <end position="24"/>
    </location>
</feature>